<dbReference type="EMBL" id="LCJQ01000017">
    <property type="protein sequence ID" value="KKT81109.1"/>
    <property type="molecule type" value="Genomic_DNA"/>
</dbReference>
<evidence type="ECO:0000259" key="2">
    <source>
        <dbReference type="PROSITE" id="PS51782"/>
    </source>
</evidence>
<dbReference type="Proteomes" id="UP000034595">
    <property type="component" value="Unassembled WGS sequence"/>
</dbReference>
<accession>A0A0G1NAB3</accession>
<dbReference type="PANTHER" id="PTHR21666:SF289">
    <property type="entry name" value="L-ALA--D-GLU ENDOPEPTIDASE"/>
    <property type="match status" value="1"/>
</dbReference>
<proteinExistence type="predicted"/>
<feature type="domain" description="LysM" evidence="2">
    <location>
        <begin position="83"/>
        <end position="127"/>
    </location>
</feature>
<dbReference type="InterPro" id="IPR036779">
    <property type="entry name" value="LysM_dom_sf"/>
</dbReference>
<gene>
    <name evidence="3" type="ORF">UW78_C0017G0015</name>
</gene>
<dbReference type="SMART" id="SM00257">
    <property type="entry name" value="LysM"/>
    <property type="match status" value="2"/>
</dbReference>
<dbReference type="Pfam" id="PF01476">
    <property type="entry name" value="LysM"/>
    <property type="match status" value="2"/>
</dbReference>
<dbReference type="CDD" id="cd12797">
    <property type="entry name" value="M23_peptidase"/>
    <property type="match status" value="1"/>
</dbReference>
<dbReference type="Gene3D" id="3.10.350.10">
    <property type="entry name" value="LysM domain"/>
    <property type="match status" value="2"/>
</dbReference>
<dbReference type="PATRIC" id="fig|1618610.3.peg.597"/>
<dbReference type="Pfam" id="PF01551">
    <property type="entry name" value="Peptidase_M23"/>
    <property type="match status" value="1"/>
</dbReference>
<dbReference type="AlphaFoldDB" id="A0A0G1NAB3"/>
<name>A0A0G1NAB3_9BACT</name>
<protein>
    <submittedName>
        <fullName evidence="3">Peptidase M23 family protein</fullName>
    </submittedName>
</protein>
<keyword evidence="1" id="KW-0732">Signal</keyword>
<dbReference type="InterPro" id="IPR016047">
    <property type="entry name" value="M23ase_b-sheet_dom"/>
</dbReference>
<dbReference type="InterPro" id="IPR050570">
    <property type="entry name" value="Cell_wall_metabolism_enzyme"/>
</dbReference>
<dbReference type="Gene3D" id="2.70.70.10">
    <property type="entry name" value="Glucose Permease (Domain IIA)"/>
    <property type="match status" value="1"/>
</dbReference>
<dbReference type="InterPro" id="IPR011055">
    <property type="entry name" value="Dup_hybrid_motif"/>
</dbReference>
<organism evidence="3 4">
    <name type="scientific">Candidatus Azambacteria bacterium GW2011_GWA1_44_9</name>
    <dbReference type="NCBI Taxonomy" id="1618610"/>
    <lineage>
        <taxon>Bacteria</taxon>
        <taxon>Candidatus Azamiibacteriota</taxon>
    </lineage>
</organism>
<comment type="caution">
    <text evidence="3">The sequence shown here is derived from an EMBL/GenBank/DDBJ whole genome shotgun (WGS) entry which is preliminary data.</text>
</comment>
<evidence type="ECO:0000256" key="1">
    <source>
        <dbReference type="ARBA" id="ARBA00022729"/>
    </source>
</evidence>
<dbReference type="SUPFAM" id="SSF51261">
    <property type="entry name" value="Duplicated hybrid motif"/>
    <property type="match status" value="1"/>
</dbReference>
<reference evidence="3 4" key="1">
    <citation type="journal article" date="2015" name="Nature">
        <title>rRNA introns, odd ribosomes, and small enigmatic genomes across a large radiation of phyla.</title>
        <authorList>
            <person name="Brown C.T."/>
            <person name="Hug L.A."/>
            <person name="Thomas B.C."/>
            <person name="Sharon I."/>
            <person name="Castelle C.J."/>
            <person name="Singh A."/>
            <person name="Wilkins M.J."/>
            <person name="Williams K.H."/>
            <person name="Banfield J.F."/>
        </authorList>
    </citation>
    <scope>NUCLEOTIDE SEQUENCE [LARGE SCALE GENOMIC DNA]</scope>
</reference>
<dbReference type="InterPro" id="IPR018392">
    <property type="entry name" value="LysM"/>
</dbReference>
<evidence type="ECO:0000313" key="3">
    <source>
        <dbReference type="EMBL" id="KKT81109.1"/>
    </source>
</evidence>
<evidence type="ECO:0000313" key="4">
    <source>
        <dbReference type="Proteomes" id="UP000034595"/>
    </source>
</evidence>
<sequence length="334" mass="35785">MFKRGVMQKKVWHSSVITLSAFGIITSGIFGGQTIISATFPGVVEKDPRFPANFDPEVLNDPVLNSFYDTKTVVSEKPRAEIIEYEVQSGDTISGVADKFDVSADTIKWANDLTNVNAIKPGQTLKILPVSGVAHTVKSGDTLVSVAKKYSAEQQPMVDFPFNDIPDDLSLKVGQVLIIPDGVPPQAPITSPSSRRAPQFLAQGPASQTFSAPGGGSFVWPTNGIMTQYFSWYHPGIDIANRAAPGVAASDGGRVVVAGWPDNFGFGNRVVIDHGNGYQTTYAHLSNIYVAVGQTISRGQIIGQMGSTGRSTGTHLHLEIRYRGIAVNPLAILK</sequence>
<dbReference type="SUPFAM" id="SSF54106">
    <property type="entry name" value="LysM domain"/>
    <property type="match status" value="2"/>
</dbReference>
<dbReference type="PANTHER" id="PTHR21666">
    <property type="entry name" value="PEPTIDASE-RELATED"/>
    <property type="match status" value="1"/>
</dbReference>
<feature type="domain" description="LysM" evidence="2">
    <location>
        <begin position="133"/>
        <end position="179"/>
    </location>
</feature>
<dbReference type="CDD" id="cd00118">
    <property type="entry name" value="LysM"/>
    <property type="match status" value="2"/>
</dbReference>
<dbReference type="PROSITE" id="PS51782">
    <property type="entry name" value="LYSM"/>
    <property type="match status" value="2"/>
</dbReference>
<dbReference type="GO" id="GO:0004222">
    <property type="term" value="F:metalloendopeptidase activity"/>
    <property type="evidence" value="ECO:0007669"/>
    <property type="project" value="TreeGrafter"/>
</dbReference>